<gene>
    <name evidence="7" type="ORF">HNY73_005695</name>
</gene>
<comment type="caution">
    <text evidence="7">The sequence shown here is derived from an EMBL/GenBank/DDBJ whole genome shotgun (WGS) entry which is preliminary data.</text>
</comment>
<feature type="transmembrane region" description="Helical" evidence="6">
    <location>
        <begin position="33"/>
        <end position="55"/>
    </location>
</feature>
<evidence type="ECO:0000256" key="1">
    <source>
        <dbReference type="ARBA" id="ARBA00004141"/>
    </source>
</evidence>
<keyword evidence="5 6" id="KW-0472">Membrane</keyword>
<sequence>MGLFTFFWGIVVYFLGSSSKFREKYNPRADPLICAYSMILAVPLVYLACITASPYTYLSYVFIFFGVTLLCMNWVLVADIVLYVVVPRRRSMAEAIQITVSHLLGDACSPYIVGRISDRISGGDESPMAKYLSMQYSLFIPVFILVVGASCFFINSFYVVEDKERCSKQMQGDISAALLSNIVDVSESDNLHKRINSSDPDNSP</sequence>
<dbReference type="AlphaFoldDB" id="A0A8T0FKF4"/>
<evidence type="ECO:0000256" key="5">
    <source>
        <dbReference type="ARBA" id="ARBA00023136"/>
    </source>
</evidence>
<keyword evidence="4 6" id="KW-1133">Transmembrane helix</keyword>
<name>A0A8T0FKF4_ARGBR</name>
<comment type="subcellular location">
    <subcellularLocation>
        <location evidence="1">Membrane</location>
        <topology evidence="1">Multi-pass membrane protein</topology>
    </subcellularLocation>
</comment>
<dbReference type="PANTHER" id="PTHR23505">
    <property type="entry name" value="SPINSTER"/>
    <property type="match status" value="1"/>
</dbReference>
<reference evidence="7" key="1">
    <citation type="journal article" date="2020" name="bioRxiv">
        <title>Chromosome-level reference genome of the European wasp spider Argiope bruennichi: a resource for studies on range expansion and evolutionary adaptation.</title>
        <authorList>
            <person name="Sheffer M.M."/>
            <person name="Hoppe A."/>
            <person name="Krehenwinkel H."/>
            <person name="Uhl G."/>
            <person name="Kuss A.W."/>
            <person name="Jensen L."/>
            <person name="Jensen C."/>
            <person name="Gillespie R.G."/>
            <person name="Hoff K.J."/>
            <person name="Prost S."/>
        </authorList>
    </citation>
    <scope>NUCLEOTIDE SEQUENCE</scope>
</reference>
<keyword evidence="3 6" id="KW-0812">Transmembrane</keyword>
<evidence type="ECO:0000313" key="8">
    <source>
        <dbReference type="Proteomes" id="UP000807504"/>
    </source>
</evidence>
<dbReference type="EMBL" id="JABXBU010000011">
    <property type="protein sequence ID" value="KAF8790718.1"/>
    <property type="molecule type" value="Genomic_DNA"/>
</dbReference>
<feature type="transmembrane region" description="Helical" evidence="6">
    <location>
        <begin position="61"/>
        <end position="86"/>
    </location>
</feature>
<feature type="transmembrane region" description="Helical" evidence="6">
    <location>
        <begin position="138"/>
        <end position="160"/>
    </location>
</feature>
<dbReference type="Proteomes" id="UP000807504">
    <property type="component" value="Unassembled WGS sequence"/>
</dbReference>
<keyword evidence="8" id="KW-1185">Reference proteome</keyword>
<proteinExistence type="predicted"/>
<evidence type="ECO:0000256" key="3">
    <source>
        <dbReference type="ARBA" id="ARBA00022692"/>
    </source>
</evidence>
<dbReference type="InterPro" id="IPR036259">
    <property type="entry name" value="MFS_trans_sf"/>
</dbReference>
<evidence type="ECO:0000313" key="7">
    <source>
        <dbReference type="EMBL" id="KAF8790718.1"/>
    </source>
</evidence>
<feature type="transmembrane region" description="Helical" evidence="6">
    <location>
        <begin position="6"/>
        <end position="21"/>
    </location>
</feature>
<dbReference type="InterPro" id="IPR044770">
    <property type="entry name" value="MFS_spinster-like"/>
</dbReference>
<keyword evidence="2" id="KW-0813">Transport</keyword>
<accession>A0A8T0FKF4</accession>
<protein>
    <submittedName>
        <fullName evidence="7">Protein spinster like protein</fullName>
    </submittedName>
</protein>
<evidence type="ECO:0000256" key="4">
    <source>
        <dbReference type="ARBA" id="ARBA00022989"/>
    </source>
</evidence>
<dbReference type="GO" id="GO:0016020">
    <property type="term" value="C:membrane"/>
    <property type="evidence" value="ECO:0007669"/>
    <property type="project" value="UniProtKB-SubCell"/>
</dbReference>
<dbReference type="PANTHER" id="PTHR23505:SF79">
    <property type="entry name" value="PROTEIN SPINSTER"/>
    <property type="match status" value="1"/>
</dbReference>
<evidence type="ECO:0000256" key="2">
    <source>
        <dbReference type="ARBA" id="ARBA00022448"/>
    </source>
</evidence>
<evidence type="ECO:0000256" key="6">
    <source>
        <dbReference type="SAM" id="Phobius"/>
    </source>
</evidence>
<reference evidence="7" key="2">
    <citation type="submission" date="2020-06" db="EMBL/GenBank/DDBJ databases">
        <authorList>
            <person name="Sheffer M."/>
        </authorList>
    </citation>
    <scope>NUCLEOTIDE SEQUENCE</scope>
</reference>
<organism evidence="7 8">
    <name type="scientific">Argiope bruennichi</name>
    <name type="common">Wasp spider</name>
    <name type="synonym">Aranea bruennichi</name>
    <dbReference type="NCBI Taxonomy" id="94029"/>
    <lineage>
        <taxon>Eukaryota</taxon>
        <taxon>Metazoa</taxon>
        <taxon>Ecdysozoa</taxon>
        <taxon>Arthropoda</taxon>
        <taxon>Chelicerata</taxon>
        <taxon>Arachnida</taxon>
        <taxon>Araneae</taxon>
        <taxon>Araneomorphae</taxon>
        <taxon>Entelegynae</taxon>
        <taxon>Araneoidea</taxon>
        <taxon>Araneidae</taxon>
        <taxon>Argiope</taxon>
    </lineage>
</organism>
<dbReference type="SUPFAM" id="SSF103473">
    <property type="entry name" value="MFS general substrate transporter"/>
    <property type="match status" value="1"/>
</dbReference>